<keyword evidence="2" id="KW-1185">Reference proteome</keyword>
<reference evidence="1" key="2">
    <citation type="submission" date="2023-07" db="EMBL/GenBank/DDBJ databases">
        <authorList>
            <person name="Shen H."/>
        </authorList>
    </citation>
    <scope>NUCLEOTIDE SEQUENCE</scope>
    <source>
        <strain evidence="1">TNR-22</strain>
    </source>
</reference>
<accession>A0ABT8YJH3</accession>
<reference evidence="1" key="1">
    <citation type="journal article" date="2015" name="Int. J. Syst. Evol. Microbiol.">
        <title>Rhizobium alvei sp. nov., isolated from a freshwater river.</title>
        <authorList>
            <person name="Sheu S.Y."/>
            <person name="Huang H.W."/>
            <person name="Young C.C."/>
            <person name="Chen W.M."/>
        </authorList>
    </citation>
    <scope>NUCLEOTIDE SEQUENCE</scope>
    <source>
        <strain evidence="1">TNR-22</strain>
    </source>
</reference>
<dbReference type="Proteomes" id="UP001174932">
    <property type="component" value="Unassembled WGS sequence"/>
</dbReference>
<organism evidence="1 2">
    <name type="scientific">Rhizobium alvei</name>
    <dbReference type="NCBI Taxonomy" id="1132659"/>
    <lineage>
        <taxon>Bacteria</taxon>
        <taxon>Pseudomonadati</taxon>
        <taxon>Pseudomonadota</taxon>
        <taxon>Alphaproteobacteria</taxon>
        <taxon>Hyphomicrobiales</taxon>
        <taxon>Rhizobiaceae</taxon>
        <taxon>Rhizobium/Agrobacterium group</taxon>
        <taxon>Rhizobium</taxon>
    </lineage>
</organism>
<sequence>MLPEAGESGFVACVYKGLIDDFAARAVRAMARKVIKAARKKFGRLMLRVRDREVSAWDYYCLGLLRGEGDLRDRFISDYIRLVLLRKIEKMHEEEARLVEIARLGLSDIREDVVLTGEMIFEQIHKEVMNLAMAHGRAVQAQTLSDQLDLPADLQGALPMAELEFSLSHS</sequence>
<comment type="caution">
    <text evidence="1">The sequence shown here is derived from an EMBL/GenBank/DDBJ whole genome shotgun (WGS) entry which is preliminary data.</text>
</comment>
<evidence type="ECO:0000313" key="2">
    <source>
        <dbReference type="Proteomes" id="UP001174932"/>
    </source>
</evidence>
<name>A0ABT8YJH3_9HYPH</name>
<gene>
    <name evidence="1" type="ORF">Q4481_06540</name>
</gene>
<dbReference type="EMBL" id="JAUOZU010000006">
    <property type="protein sequence ID" value="MDO6963607.1"/>
    <property type="molecule type" value="Genomic_DNA"/>
</dbReference>
<dbReference type="RefSeq" id="WP_304375525.1">
    <property type="nucleotide sequence ID" value="NZ_JAUOZU010000006.1"/>
</dbReference>
<protein>
    <submittedName>
        <fullName evidence="1">Uncharacterized protein</fullName>
    </submittedName>
</protein>
<evidence type="ECO:0000313" key="1">
    <source>
        <dbReference type="EMBL" id="MDO6963607.1"/>
    </source>
</evidence>
<proteinExistence type="predicted"/>